<organism evidence="1 2">
    <name type="scientific">Triparma laevis f. inornata</name>
    <dbReference type="NCBI Taxonomy" id="1714386"/>
    <lineage>
        <taxon>Eukaryota</taxon>
        <taxon>Sar</taxon>
        <taxon>Stramenopiles</taxon>
        <taxon>Ochrophyta</taxon>
        <taxon>Bolidophyceae</taxon>
        <taxon>Parmales</taxon>
        <taxon>Triparmaceae</taxon>
        <taxon>Triparma</taxon>
    </lineage>
</organism>
<protein>
    <submittedName>
        <fullName evidence="1">Uncharacterized protein</fullName>
    </submittedName>
</protein>
<dbReference type="Proteomes" id="UP001162640">
    <property type="component" value="Unassembled WGS sequence"/>
</dbReference>
<dbReference type="EMBL" id="BLQM01000046">
    <property type="protein sequence ID" value="GMH55718.1"/>
    <property type="molecule type" value="Genomic_DNA"/>
</dbReference>
<dbReference type="AlphaFoldDB" id="A0A9W6ZRB8"/>
<name>A0A9W6ZRB8_9STRA</name>
<proteinExistence type="predicted"/>
<comment type="caution">
    <text evidence="1">The sequence shown here is derived from an EMBL/GenBank/DDBJ whole genome shotgun (WGS) entry which is preliminary data.</text>
</comment>
<reference evidence="2" key="1">
    <citation type="journal article" date="2023" name="Commun. Biol.">
        <title>Genome analysis of Parmales, the sister group of diatoms, reveals the evolutionary specialization of diatoms from phago-mixotrophs to photoautotrophs.</title>
        <authorList>
            <person name="Ban H."/>
            <person name="Sato S."/>
            <person name="Yoshikawa S."/>
            <person name="Yamada K."/>
            <person name="Nakamura Y."/>
            <person name="Ichinomiya M."/>
            <person name="Sato N."/>
            <person name="Blanc-Mathieu R."/>
            <person name="Endo H."/>
            <person name="Kuwata A."/>
            <person name="Ogata H."/>
        </authorList>
    </citation>
    <scope>NUCLEOTIDE SEQUENCE [LARGE SCALE GENOMIC DNA]</scope>
</reference>
<gene>
    <name evidence="1" type="ORF">TL16_g01977</name>
</gene>
<sequence>MLSFSVFPNSHSHLASAFHRLSSSSIFKTLFSSLSLCPSLFPEFSFSVKINFIPSLNKLASPRIIPNASSGG</sequence>
<evidence type="ECO:0000313" key="1">
    <source>
        <dbReference type="EMBL" id="GMH55718.1"/>
    </source>
</evidence>
<accession>A0A9W6ZRB8</accession>
<evidence type="ECO:0000313" key="2">
    <source>
        <dbReference type="Proteomes" id="UP001162640"/>
    </source>
</evidence>